<comment type="subcellular location">
    <subcellularLocation>
        <location evidence="2">Cytoplasm</location>
    </subcellularLocation>
    <subcellularLocation>
        <location evidence="1">Nucleus</location>
    </subcellularLocation>
</comment>
<protein>
    <submittedName>
        <fullName evidence="6">Uncharacterized protein</fullName>
    </submittedName>
</protein>
<evidence type="ECO:0000256" key="2">
    <source>
        <dbReference type="ARBA" id="ARBA00004496"/>
    </source>
</evidence>
<gene>
    <name evidence="6" type="ORF">N7463_009661</name>
</gene>
<dbReference type="PANTHER" id="PTHR28081">
    <property type="entry name" value="DAMAGE-REGULATED IMPORT FACILITATOR 1-RELATED"/>
    <property type="match status" value="1"/>
</dbReference>
<dbReference type="GO" id="GO:0005737">
    <property type="term" value="C:cytoplasm"/>
    <property type="evidence" value="ECO:0007669"/>
    <property type="project" value="UniProtKB-SubCell"/>
</dbReference>
<dbReference type="EMBL" id="JAPWDS010000006">
    <property type="protein sequence ID" value="KAJ5493574.1"/>
    <property type="molecule type" value="Genomic_DNA"/>
</dbReference>
<dbReference type="InterPro" id="IPR013900">
    <property type="entry name" value="RNR_inhibitor"/>
</dbReference>
<evidence type="ECO:0000256" key="1">
    <source>
        <dbReference type="ARBA" id="ARBA00004123"/>
    </source>
</evidence>
<dbReference type="PANTHER" id="PTHR28081:SF1">
    <property type="entry name" value="DAMAGE-REGULATED IMPORT FACILITATOR 1"/>
    <property type="match status" value="1"/>
</dbReference>
<keyword evidence="4" id="KW-0963">Cytoplasm</keyword>
<dbReference type="GO" id="GO:1990846">
    <property type="term" value="F:ribonucleoside-diphosphate reductase inhibitor activity"/>
    <property type="evidence" value="ECO:0007669"/>
    <property type="project" value="TreeGrafter"/>
</dbReference>
<evidence type="ECO:0000256" key="5">
    <source>
        <dbReference type="ARBA" id="ARBA00023242"/>
    </source>
</evidence>
<comment type="similarity">
    <text evidence="3">Belongs to the DIF1/spd1 family.</text>
</comment>
<name>A0A9W9XIK8_9EURO</name>
<comment type="caution">
    <text evidence="6">The sequence shown here is derived from an EMBL/GenBank/DDBJ whole genome shotgun (WGS) entry which is preliminary data.</text>
</comment>
<reference evidence="6" key="2">
    <citation type="journal article" date="2023" name="IMA Fungus">
        <title>Comparative genomic study of the Penicillium genus elucidates a diverse pangenome and 15 lateral gene transfer events.</title>
        <authorList>
            <person name="Petersen C."/>
            <person name="Sorensen T."/>
            <person name="Nielsen M.R."/>
            <person name="Sondergaard T.E."/>
            <person name="Sorensen J.L."/>
            <person name="Fitzpatrick D.A."/>
            <person name="Frisvad J.C."/>
            <person name="Nielsen K.L."/>
        </authorList>
    </citation>
    <scope>NUCLEOTIDE SEQUENCE</scope>
    <source>
        <strain evidence="6">IBT 29495</strain>
    </source>
</reference>
<keyword evidence="7" id="KW-1185">Reference proteome</keyword>
<accession>A0A9W9XIK8</accession>
<dbReference type="Proteomes" id="UP001149954">
    <property type="component" value="Unassembled WGS sequence"/>
</dbReference>
<reference evidence="6" key="1">
    <citation type="submission" date="2022-12" db="EMBL/GenBank/DDBJ databases">
        <authorList>
            <person name="Petersen C."/>
        </authorList>
    </citation>
    <scope>NUCLEOTIDE SEQUENCE</scope>
    <source>
        <strain evidence="6">IBT 29495</strain>
    </source>
</reference>
<dbReference type="GO" id="GO:0008104">
    <property type="term" value="P:intracellular protein localization"/>
    <property type="evidence" value="ECO:0007669"/>
    <property type="project" value="TreeGrafter"/>
</dbReference>
<organism evidence="6 7">
    <name type="scientific">Penicillium fimorum</name>
    <dbReference type="NCBI Taxonomy" id="1882269"/>
    <lineage>
        <taxon>Eukaryota</taxon>
        <taxon>Fungi</taxon>
        <taxon>Dikarya</taxon>
        <taxon>Ascomycota</taxon>
        <taxon>Pezizomycotina</taxon>
        <taxon>Eurotiomycetes</taxon>
        <taxon>Eurotiomycetidae</taxon>
        <taxon>Eurotiales</taxon>
        <taxon>Aspergillaceae</taxon>
        <taxon>Penicillium</taxon>
    </lineage>
</organism>
<dbReference type="GO" id="GO:0005634">
    <property type="term" value="C:nucleus"/>
    <property type="evidence" value="ECO:0007669"/>
    <property type="project" value="UniProtKB-SubCell"/>
</dbReference>
<evidence type="ECO:0000256" key="3">
    <source>
        <dbReference type="ARBA" id="ARBA00005459"/>
    </source>
</evidence>
<sequence>MPSINSMSSDLSKRRRFQPPITTFFTSATEPVSSDTPAVSHHHHYAAETFSAHPVVPAKIQSSLMSVGMRVRKSVADGYRTHMSKTEEKAPLPAAVAQTPRVQPYHASRRSELPPFSGAGKSSFSHDDYLVTDDGDAFSIPPSSQDSVVSFTLGGQKRALELDGDILVDEDVNESVSNFGGSWRENSYGRTILSPNLGQSRRILAVRHSKIEQPTMDMDDFEEATFLRRREEVDAEDVRMYGA</sequence>
<dbReference type="AlphaFoldDB" id="A0A9W9XIK8"/>
<proteinExistence type="inferred from homology"/>
<evidence type="ECO:0000313" key="7">
    <source>
        <dbReference type="Proteomes" id="UP001149954"/>
    </source>
</evidence>
<evidence type="ECO:0000313" key="6">
    <source>
        <dbReference type="EMBL" id="KAJ5493574.1"/>
    </source>
</evidence>
<dbReference type="Pfam" id="PF08591">
    <property type="entry name" value="RNR_inhib"/>
    <property type="match status" value="1"/>
</dbReference>
<dbReference type="OrthoDB" id="4072855at2759"/>
<keyword evidence="5" id="KW-0539">Nucleus</keyword>
<evidence type="ECO:0000256" key="4">
    <source>
        <dbReference type="ARBA" id="ARBA00022490"/>
    </source>
</evidence>